<dbReference type="AlphaFoldDB" id="A0ABD5VYP7"/>
<dbReference type="GeneID" id="76628820"/>
<dbReference type="Proteomes" id="UP001596445">
    <property type="component" value="Unassembled WGS sequence"/>
</dbReference>
<protein>
    <submittedName>
        <fullName evidence="1">Uncharacterized protein</fullName>
    </submittedName>
</protein>
<accession>A0ABD5VYP7</accession>
<organism evidence="1 2">
    <name type="scientific">Halovenus salina</name>
    <dbReference type="NCBI Taxonomy" id="1510225"/>
    <lineage>
        <taxon>Archaea</taxon>
        <taxon>Methanobacteriati</taxon>
        <taxon>Methanobacteriota</taxon>
        <taxon>Stenosarchaea group</taxon>
        <taxon>Halobacteria</taxon>
        <taxon>Halobacteriales</taxon>
        <taxon>Haloarculaceae</taxon>
        <taxon>Halovenus</taxon>
    </lineage>
</organism>
<dbReference type="EMBL" id="JBHSZI010000001">
    <property type="protein sequence ID" value="MFC7057018.1"/>
    <property type="molecule type" value="Genomic_DNA"/>
</dbReference>
<gene>
    <name evidence="1" type="ORF">ACFQQG_01030</name>
</gene>
<comment type="caution">
    <text evidence="1">The sequence shown here is derived from an EMBL/GenBank/DDBJ whole genome shotgun (WGS) entry which is preliminary data.</text>
</comment>
<evidence type="ECO:0000313" key="2">
    <source>
        <dbReference type="Proteomes" id="UP001596445"/>
    </source>
</evidence>
<proteinExistence type="predicted"/>
<evidence type="ECO:0000313" key="1">
    <source>
        <dbReference type="EMBL" id="MFC7057018.1"/>
    </source>
</evidence>
<keyword evidence="2" id="KW-1185">Reference proteome</keyword>
<reference evidence="1 2" key="1">
    <citation type="journal article" date="2019" name="Int. J. Syst. Evol. Microbiol.">
        <title>The Global Catalogue of Microorganisms (GCM) 10K type strain sequencing project: providing services to taxonomists for standard genome sequencing and annotation.</title>
        <authorList>
            <consortium name="The Broad Institute Genomics Platform"/>
            <consortium name="The Broad Institute Genome Sequencing Center for Infectious Disease"/>
            <person name="Wu L."/>
            <person name="Ma J."/>
        </authorList>
    </citation>
    <scope>NUCLEOTIDE SEQUENCE [LARGE SCALE GENOMIC DNA]</scope>
    <source>
        <strain evidence="1 2">JCM 30072</strain>
    </source>
</reference>
<dbReference type="RefSeq" id="WP_267162732.1">
    <property type="nucleotide sequence ID" value="NZ_CP112972.1"/>
</dbReference>
<sequence length="115" mass="12567">MSRYETVIEDDIIYVGSPDGLVEVGKLDQALDAVGGHSWEITYSADLKGRHPELDTSDEGLIVDVVDIMHTMTHSRRFVETLVAQPAEPTDGDEVSPRLGLFVGKLLENLETGVS</sequence>
<name>A0ABD5VYP7_9EURY</name>